<dbReference type="EMBL" id="SBKQ01000004">
    <property type="protein sequence ID" value="RXR33529.1"/>
    <property type="molecule type" value="Genomic_DNA"/>
</dbReference>
<dbReference type="RefSeq" id="WP_129463630.1">
    <property type="nucleotide sequence ID" value="NZ_SBKQ01000004.1"/>
</dbReference>
<keyword evidence="2" id="KW-1185">Reference proteome</keyword>
<name>A0A4Q1KVR2_9FLAO</name>
<dbReference type="OrthoDB" id="669053at2"/>
<evidence type="ECO:0000313" key="2">
    <source>
        <dbReference type="Proteomes" id="UP000289734"/>
    </source>
</evidence>
<comment type="caution">
    <text evidence="1">The sequence shown here is derived from an EMBL/GenBank/DDBJ whole genome shotgun (WGS) entry which is preliminary data.</text>
</comment>
<sequence length="313" mass="36285">MARVNLILWVVFFTAVGVAQQDSLSKPHFKRYNEKVIFSVYYTDISNSFEAKLNNSAQADYFEFIPNKREQIGVNLSYKFIDVSYGFSPSFFEINKDNKNSKLFSLSTRFYHKKWMQLLTFINQKGFYVSQGSNELYFERLRTIKIGGTTSYIFNENFSFRTIANQKEWQSKSAGSFIPNFSFYYTNFDLNDEDFSDSSDVYLLSLSPSYFYNWVINDHFLLSGGVILGGGINIVDGDTSSVFEWGTNLKVGYNSDSFFTFLNFNYADFLQESKASIRLNDEISMLKITAGYRFDPPKKIKEYYDKTAEKVGL</sequence>
<dbReference type="Proteomes" id="UP000289734">
    <property type="component" value="Unassembled WGS sequence"/>
</dbReference>
<organism evidence="1 2">
    <name type="scientific">Flavobacterium piscinae</name>
    <dbReference type="NCBI Taxonomy" id="2506424"/>
    <lineage>
        <taxon>Bacteria</taxon>
        <taxon>Pseudomonadati</taxon>
        <taxon>Bacteroidota</taxon>
        <taxon>Flavobacteriia</taxon>
        <taxon>Flavobacteriales</taxon>
        <taxon>Flavobacteriaceae</taxon>
        <taxon>Flavobacterium</taxon>
    </lineage>
</organism>
<proteinExistence type="predicted"/>
<dbReference type="Pfam" id="PF14391">
    <property type="entry name" value="DUF4421"/>
    <property type="match status" value="1"/>
</dbReference>
<reference evidence="2" key="1">
    <citation type="submission" date="2019-01" db="EMBL/GenBank/DDBJ databases">
        <title>Cytophagaceae bacterium strain CAR-16.</title>
        <authorList>
            <person name="Chen W.-M."/>
        </authorList>
    </citation>
    <scope>NUCLEOTIDE SEQUENCE [LARGE SCALE GENOMIC DNA]</scope>
    <source>
        <strain evidence="2">ICH-30</strain>
    </source>
</reference>
<accession>A0A4Q1KVR2</accession>
<dbReference type="InterPro" id="IPR025535">
    <property type="entry name" value="DUF4421"/>
</dbReference>
<evidence type="ECO:0000313" key="1">
    <source>
        <dbReference type="EMBL" id="RXR33529.1"/>
    </source>
</evidence>
<dbReference type="AlphaFoldDB" id="A0A4Q1KVR2"/>
<gene>
    <name evidence="1" type="ORF">EQG68_04685</name>
</gene>
<protein>
    <submittedName>
        <fullName evidence="1">DUF4421 domain-containing protein</fullName>
    </submittedName>
</protein>